<dbReference type="PROSITE" id="PS00760">
    <property type="entry name" value="SPASE_I_2"/>
    <property type="match status" value="1"/>
</dbReference>
<feature type="region of interest" description="Disordered" evidence="8">
    <location>
        <begin position="1"/>
        <end position="20"/>
    </location>
</feature>
<dbReference type="CDD" id="cd06530">
    <property type="entry name" value="S26_SPase_I"/>
    <property type="match status" value="1"/>
</dbReference>
<dbReference type="AlphaFoldDB" id="A0A3D9FL02"/>
<dbReference type="PANTHER" id="PTHR43390">
    <property type="entry name" value="SIGNAL PEPTIDASE I"/>
    <property type="match status" value="1"/>
</dbReference>
<dbReference type="InterPro" id="IPR019533">
    <property type="entry name" value="Peptidase_S26"/>
</dbReference>
<evidence type="ECO:0000313" key="10">
    <source>
        <dbReference type="EMBL" id="RED17741.1"/>
    </source>
</evidence>
<keyword evidence="7" id="KW-1133">Transmembrane helix</keyword>
<feature type="active site" evidence="6">
    <location>
        <position position="57"/>
    </location>
</feature>
<name>A0A3D9FL02_9SPHN</name>
<gene>
    <name evidence="10" type="ORF">DFR46_2795</name>
</gene>
<sequence length="285" mass="31181">MLRELDEKTGDGSPRPPPGQPYRRTLFGWVRFIVSLAILAILVRSLVIAPFNIPSRSMTPTMLVGDYLFVAKWPYGYSRYSFPFAPEFIHGRIGNGRPDRGEIVVFRSPAVPASSYIKRVIGLPGDRVQMIAGELHLNGEAVARETAPVFAEPVDDAGTCASEPGSNSRLESADDGSLVCYTPRYRETLPGGRSYLVLDAGDSTADTTQEFIVPAGHYFLMGDDRDRSADSRFPAVPGGGIGFVPEENIIGRALVIFWSTDGSASWINPISWFSATRWDRIGSGF</sequence>
<reference evidence="10 11" key="1">
    <citation type="submission" date="2018-07" db="EMBL/GenBank/DDBJ databases">
        <title>Genomic Encyclopedia of Type Strains, Phase IV (KMG-IV): sequencing the most valuable type-strain genomes for metagenomic binning, comparative biology and taxonomic classification.</title>
        <authorList>
            <person name="Goeker M."/>
        </authorList>
    </citation>
    <scope>NUCLEOTIDE SEQUENCE [LARGE SCALE GENOMIC DNA]</scope>
    <source>
        <strain evidence="10 11">DSM 26725</strain>
    </source>
</reference>
<dbReference type="EMBL" id="QRDP01000004">
    <property type="protein sequence ID" value="RED17741.1"/>
    <property type="molecule type" value="Genomic_DNA"/>
</dbReference>
<dbReference type="InterPro" id="IPR019757">
    <property type="entry name" value="Pept_S26A_signal_pept_1_Lys-AS"/>
</dbReference>
<dbReference type="Gene3D" id="2.10.109.10">
    <property type="entry name" value="Umud Fragment, subunit A"/>
    <property type="match status" value="1"/>
</dbReference>
<feature type="compositionally biased region" description="Basic and acidic residues" evidence="8">
    <location>
        <begin position="1"/>
        <end position="10"/>
    </location>
</feature>
<feature type="transmembrane region" description="Helical" evidence="7">
    <location>
        <begin position="29"/>
        <end position="53"/>
    </location>
</feature>
<accession>A0A3D9FL02</accession>
<dbReference type="EC" id="3.4.21.89" evidence="3 7"/>
<proteinExistence type="inferred from homology"/>
<organism evidence="10 11">
    <name type="scientific">Parasphingopyxis lamellibrachiae</name>
    <dbReference type="NCBI Taxonomy" id="680125"/>
    <lineage>
        <taxon>Bacteria</taxon>
        <taxon>Pseudomonadati</taxon>
        <taxon>Pseudomonadota</taxon>
        <taxon>Alphaproteobacteria</taxon>
        <taxon>Sphingomonadales</taxon>
        <taxon>Sphingomonadaceae</taxon>
        <taxon>Parasphingopyxis</taxon>
    </lineage>
</organism>
<evidence type="ECO:0000256" key="7">
    <source>
        <dbReference type="RuleBase" id="RU362042"/>
    </source>
</evidence>
<comment type="caution">
    <text evidence="10">The sequence shown here is derived from an EMBL/GenBank/DDBJ whole genome shotgun (WGS) entry which is preliminary data.</text>
</comment>
<dbReference type="GO" id="GO:0006465">
    <property type="term" value="P:signal peptide processing"/>
    <property type="evidence" value="ECO:0007669"/>
    <property type="project" value="InterPro"/>
</dbReference>
<evidence type="ECO:0000256" key="2">
    <source>
        <dbReference type="ARBA" id="ARBA00009370"/>
    </source>
</evidence>
<keyword evidence="7" id="KW-0645">Protease</keyword>
<evidence type="ECO:0000256" key="3">
    <source>
        <dbReference type="ARBA" id="ARBA00013208"/>
    </source>
</evidence>
<comment type="catalytic activity">
    <reaction evidence="1 7">
        <text>Cleavage of hydrophobic, N-terminal signal or leader sequences from secreted and periplasmic proteins.</text>
        <dbReference type="EC" id="3.4.21.89"/>
    </reaction>
</comment>
<evidence type="ECO:0000256" key="4">
    <source>
        <dbReference type="ARBA" id="ARBA00019232"/>
    </source>
</evidence>
<dbReference type="NCBIfam" id="TIGR02227">
    <property type="entry name" value="sigpep_I_bact"/>
    <property type="match status" value="1"/>
</dbReference>
<dbReference type="GO" id="GO:0004252">
    <property type="term" value="F:serine-type endopeptidase activity"/>
    <property type="evidence" value="ECO:0007669"/>
    <property type="project" value="InterPro"/>
</dbReference>
<dbReference type="GO" id="GO:0016020">
    <property type="term" value="C:membrane"/>
    <property type="evidence" value="ECO:0007669"/>
    <property type="project" value="UniProtKB-SubCell"/>
</dbReference>
<keyword evidence="7" id="KW-0472">Membrane</keyword>
<dbReference type="Proteomes" id="UP000256310">
    <property type="component" value="Unassembled WGS sequence"/>
</dbReference>
<dbReference type="PANTHER" id="PTHR43390:SF1">
    <property type="entry name" value="CHLOROPLAST PROCESSING PEPTIDASE"/>
    <property type="match status" value="1"/>
</dbReference>
<evidence type="ECO:0000313" key="11">
    <source>
        <dbReference type="Proteomes" id="UP000256310"/>
    </source>
</evidence>
<dbReference type="OrthoDB" id="9815782at2"/>
<dbReference type="SUPFAM" id="SSF51306">
    <property type="entry name" value="LexA/Signal peptidase"/>
    <property type="match status" value="1"/>
</dbReference>
<dbReference type="InterPro" id="IPR000223">
    <property type="entry name" value="Pept_S26A_signal_pept_1"/>
</dbReference>
<keyword evidence="5 7" id="KW-0378">Hydrolase</keyword>
<evidence type="ECO:0000256" key="8">
    <source>
        <dbReference type="SAM" id="MobiDB-lite"/>
    </source>
</evidence>
<feature type="domain" description="Peptidase S26" evidence="9">
    <location>
        <begin position="28"/>
        <end position="258"/>
    </location>
</feature>
<keyword evidence="11" id="KW-1185">Reference proteome</keyword>
<dbReference type="PRINTS" id="PR00727">
    <property type="entry name" value="LEADERPTASE"/>
</dbReference>
<evidence type="ECO:0000256" key="5">
    <source>
        <dbReference type="ARBA" id="ARBA00022801"/>
    </source>
</evidence>
<evidence type="ECO:0000256" key="1">
    <source>
        <dbReference type="ARBA" id="ARBA00000677"/>
    </source>
</evidence>
<comment type="subcellular location">
    <subcellularLocation>
        <location evidence="7">Membrane</location>
        <topology evidence="7">Single-pass type II membrane protein</topology>
    </subcellularLocation>
</comment>
<keyword evidence="7" id="KW-0812">Transmembrane</keyword>
<dbReference type="InterPro" id="IPR036286">
    <property type="entry name" value="LexA/Signal_pep-like_sf"/>
</dbReference>
<dbReference type="GO" id="GO:0009003">
    <property type="term" value="F:signal peptidase activity"/>
    <property type="evidence" value="ECO:0007669"/>
    <property type="project" value="UniProtKB-EC"/>
</dbReference>
<feature type="active site" evidence="6">
    <location>
        <position position="118"/>
    </location>
</feature>
<comment type="similarity">
    <text evidence="2 7">Belongs to the peptidase S26 family.</text>
</comment>
<protein>
    <recommendedName>
        <fullName evidence="4 7">Signal peptidase I</fullName>
        <ecNumber evidence="3 7">3.4.21.89</ecNumber>
    </recommendedName>
</protein>
<evidence type="ECO:0000256" key="6">
    <source>
        <dbReference type="PIRSR" id="PIRSR600223-1"/>
    </source>
</evidence>
<dbReference type="Pfam" id="PF10502">
    <property type="entry name" value="Peptidase_S26"/>
    <property type="match status" value="1"/>
</dbReference>
<evidence type="ECO:0000259" key="9">
    <source>
        <dbReference type="Pfam" id="PF10502"/>
    </source>
</evidence>